<protein>
    <submittedName>
        <fullName evidence="5">FeS assembly ATPase SufC</fullName>
    </submittedName>
</protein>
<organism evidence="5 6">
    <name type="scientific">candidate division CPR1 bacterium GW2011_GWC1_49_13</name>
    <dbReference type="NCBI Taxonomy" id="1618342"/>
    <lineage>
        <taxon>Bacteria</taxon>
        <taxon>candidate division CPR1</taxon>
    </lineage>
</organism>
<feature type="domain" description="ABC transporter" evidence="4">
    <location>
        <begin position="22"/>
        <end position="135"/>
    </location>
</feature>
<feature type="non-terminal residue" evidence="5">
    <location>
        <position position="145"/>
    </location>
</feature>
<dbReference type="SUPFAM" id="SSF52540">
    <property type="entry name" value="P-loop containing nucleoside triphosphate hydrolases"/>
    <property type="match status" value="1"/>
</dbReference>
<dbReference type="Gene3D" id="3.40.50.300">
    <property type="entry name" value="P-loop containing nucleotide triphosphate hydrolases"/>
    <property type="match status" value="1"/>
</dbReference>
<reference evidence="5 6" key="1">
    <citation type="journal article" date="2015" name="Nature">
        <title>rRNA introns, odd ribosomes, and small enigmatic genomes across a large radiation of phyla.</title>
        <authorList>
            <person name="Brown C.T."/>
            <person name="Hug L.A."/>
            <person name="Thomas B.C."/>
            <person name="Sharon I."/>
            <person name="Castelle C.J."/>
            <person name="Singh A."/>
            <person name="Wilkins M.J."/>
            <person name="Williams K.H."/>
            <person name="Banfield J.F."/>
        </authorList>
    </citation>
    <scope>NUCLEOTIDE SEQUENCE [LARGE SCALE GENOMIC DNA]</scope>
</reference>
<evidence type="ECO:0000256" key="3">
    <source>
        <dbReference type="ARBA" id="ARBA00022840"/>
    </source>
</evidence>
<gene>
    <name evidence="5" type="ORF">UY40_C0019G0013</name>
</gene>
<dbReference type="InterPro" id="IPR003439">
    <property type="entry name" value="ABC_transporter-like_ATP-bd"/>
</dbReference>
<name>A0A0G1XS98_9BACT</name>
<evidence type="ECO:0000313" key="6">
    <source>
        <dbReference type="Proteomes" id="UP000034119"/>
    </source>
</evidence>
<keyword evidence="3" id="KW-0067">ATP-binding</keyword>
<proteinExistence type="inferred from homology"/>
<dbReference type="PANTHER" id="PTHR43204:SF1">
    <property type="entry name" value="ABC TRANSPORTER I FAMILY MEMBER 6, CHLOROPLASTIC"/>
    <property type="match status" value="1"/>
</dbReference>
<evidence type="ECO:0000256" key="2">
    <source>
        <dbReference type="ARBA" id="ARBA00022741"/>
    </source>
</evidence>
<dbReference type="STRING" id="1618342.UY40_C0019G0013"/>
<sequence>MKKEQTLTIKKLVVAIENKEILKGIDLKIVPGEVHAVMGPNGSGKSTLAYAVAGHPSYQVRRGTVQLGNKKISSLAPEKRAQAGIFLAFQHPVAVEGVSVFNFLKTAAVSLGMKIAPRDLLRQLEEAAAAVGLSKEFLKRDLNLG</sequence>
<evidence type="ECO:0000256" key="1">
    <source>
        <dbReference type="ARBA" id="ARBA00006216"/>
    </source>
</evidence>
<comment type="similarity">
    <text evidence="1">Belongs to the ABC transporter superfamily. Ycf16 family.</text>
</comment>
<dbReference type="EMBL" id="LCPW01000019">
    <property type="protein sequence ID" value="KKW05462.1"/>
    <property type="molecule type" value="Genomic_DNA"/>
</dbReference>
<dbReference type="InterPro" id="IPR027417">
    <property type="entry name" value="P-loop_NTPase"/>
</dbReference>
<evidence type="ECO:0000259" key="4">
    <source>
        <dbReference type="Pfam" id="PF00005"/>
    </source>
</evidence>
<dbReference type="InterPro" id="IPR010230">
    <property type="entry name" value="FeS-cluster_ATPase_SufC"/>
</dbReference>
<dbReference type="PANTHER" id="PTHR43204">
    <property type="entry name" value="ABC TRANSPORTER I FAMILY MEMBER 6, CHLOROPLASTIC"/>
    <property type="match status" value="1"/>
</dbReference>
<evidence type="ECO:0000313" key="5">
    <source>
        <dbReference type="EMBL" id="KKW05462.1"/>
    </source>
</evidence>
<accession>A0A0G1XS98</accession>
<comment type="caution">
    <text evidence="5">The sequence shown here is derived from an EMBL/GenBank/DDBJ whole genome shotgun (WGS) entry which is preliminary data.</text>
</comment>
<keyword evidence="2" id="KW-0547">Nucleotide-binding</keyword>
<dbReference type="GO" id="GO:0016887">
    <property type="term" value="F:ATP hydrolysis activity"/>
    <property type="evidence" value="ECO:0007669"/>
    <property type="project" value="InterPro"/>
</dbReference>
<dbReference type="AlphaFoldDB" id="A0A0G1XS98"/>
<dbReference type="Proteomes" id="UP000034119">
    <property type="component" value="Unassembled WGS sequence"/>
</dbReference>
<dbReference type="Pfam" id="PF00005">
    <property type="entry name" value="ABC_tran"/>
    <property type="match status" value="1"/>
</dbReference>
<dbReference type="GO" id="GO:0005524">
    <property type="term" value="F:ATP binding"/>
    <property type="evidence" value="ECO:0007669"/>
    <property type="project" value="UniProtKB-KW"/>
</dbReference>